<gene>
    <name evidence="2" type="ORF">AMSG_10317</name>
</gene>
<organism evidence="2 3">
    <name type="scientific">Thecamonas trahens ATCC 50062</name>
    <dbReference type="NCBI Taxonomy" id="461836"/>
    <lineage>
        <taxon>Eukaryota</taxon>
        <taxon>Apusozoa</taxon>
        <taxon>Apusomonadida</taxon>
        <taxon>Apusomonadidae</taxon>
        <taxon>Thecamonas</taxon>
    </lineage>
</organism>
<accession>A0A0L0DPU7</accession>
<evidence type="ECO:0000256" key="1">
    <source>
        <dbReference type="SAM" id="MobiDB-lite"/>
    </source>
</evidence>
<protein>
    <submittedName>
        <fullName evidence="2">Uncharacterized protein</fullName>
    </submittedName>
</protein>
<sequence length="481" mass="50249">MNPAASTRAIALSHVLHSGSYLEAASRLADPRHDHDAVVRAAAARSRAPPPPRPRAARPGAHVHGMEPALAFVPAADGSREAVLALPEAGEAVLARMAAREEAAEAAATATLGPSTLGAAHTEQRAAVHTLVPPFAFSSDAGSPARRAEVALRKAQHWHSLGQMRASLASAMAPAASDSASHAMSVTTAASVRAVVDAMTEASLSPSKRRRSSPRRSAAAGVETDSDESDEGDWREAEGDAVMMSQAERLPQRDVWGAASLVLERDTELEHALNSPPEKLALPSAAPVAAAARKRVPFNYRIAEPMDNAGNVLPQPSALLDKLKAHQRSNSRSAATRRMRTLEVRLHPRASDAVHNALNAHLAEAAALHAQLQAGAGLADGTTVDVDPELVAALSATPALSSHPVAGADTDENSKLAQSNTHFAPLNPYFAGALGELSIPDAARRAVSNRLGRLVRERAAPKHHAPISGLQGLLANARLRV</sequence>
<name>A0A0L0DPU7_THETB</name>
<dbReference type="Proteomes" id="UP000054408">
    <property type="component" value="Unassembled WGS sequence"/>
</dbReference>
<evidence type="ECO:0000313" key="2">
    <source>
        <dbReference type="EMBL" id="KNC54329.1"/>
    </source>
</evidence>
<evidence type="ECO:0000313" key="3">
    <source>
        <dbReference type="Proteomes" id="UP000054408"/>
    </source>
</evidence>
<reference evidence="2 3" key="1">
    <citation type="submission" date="2010-05" db="EMBL/GenBank/DDBJ databases">
        <title>The Genome Sequence of Thecamonas trahens ATCC 50062.</title>
        <authorList>
            <consortium name="The Broad Institute Genome Sequencing Platform"/>
            <person name="Russ C."/>
            <person name="Cuomo C."/>
            <person name="Shea T."/>
            <person name="Young S.K."/>
            <person name="Zeng Q."/>
            <person name="Koehrsen M."/>
            <person name="Haas B."/>
            <person name="Borodovsky M."/>
            <person name="Guigo R."/>
            <person name="Alvarado L."/>
            <person name="Berlin A."/>
            <person name="Bochicchio J."/>
            <person name="Borenstein D."/>
            <person name="Chapman S."/>
            <person name="Chen Z."/>
            <person name="Freedman E."/>
            <person name="Gellesch M."/>
            <person name="Goldberg J."/>
            <person name="Griggs A."/>
            <person name="Gujja S."/>
            <person name="Heilman E."/>
            <person name="Heiman D."/>
            <person name="Hepburn T."/>
            <person name="Howarth C."/>
            <person name="Jen D."/>
            <person name="Larson L."/>
            <person name="Mehta T."/>
            <person name="Park D."/>
            <person name="Pearson M."/>
            <person name="Roberts A."/>
            <person name="Saif S."/>
            <person name="Shenoy N."/>
            <person name="Sisk P."/>
            <person name="Stolte C."/>
            <person name="Sykes S."/>
            <person name="Thomson T."/>
            <person name="Walk T."/>
            <person name="White J."/>
            <person name="Yandava C."/>
            <person name="Burger G."/>
            <person name="Gray M.W."/>
            <person name="Holland P.W.H."/>
            <person name="King N."/>
            <person name="Lang F.B.F."/>
            <person name="Roger A.J."/>
            <person name="Ruiz-Trillo I."/>
            <person name="Lander E."/>
            <person name="Nusbaum C."/>
        </authorList>
    </citation>
    <scope>NUCLEOTIDE SEQUENCE [LARGE SCALE GENOMIC DNA]</scope>
    <source>
        <strain evidence="2 3">ATCC 50062</strain>
    </source>
</reference>
<dbReference type="GeneID" id="25568568"/>
<dbReference type="RefSeq" id="XP_013753787.1">
    <property type="nucleotide sequence ID" value="XM_013898333.1"/>
</dbReference>
<feature type="region of interest" description="Disordered" evidence="1">
    <location>
        <begin position="200"/>
        <end position="234"/>
    </location>
</feature>
<proteinExistence type="predicted"/>
<dbReference type="EMBL" id="GL349488">
    <property type="protein sequence ID" value="KNC54329.1"/>
    <property type="molecule type" value="Genomic_DNA"/>
</dbReference>
<dbReference type="AlphaFoldDB" id="A0A0L0DPU7"/>
<keyword evidence="3" id="KW-1185">Reference proteome</keyword>